<gene>
    <name evidence="1" type="ORF">JBS370_LOCUS19926</name>
</gene>
<dbReference type="AlphaFoldDB" id="A0A819GB60"/>
<protein>
    <submittedName>
        <fullName evidence="1">Uncharacterized protein</fullName>
    </submittedName>
</protein>
<sequence length="29" mass="3149">HVDASILPTLITSAPPKESQTIKDLMNEV</sequence>
<name>A0A819GB60_9BILA</name>
<evidence type="ECO:0000313" key="2">
    <source>
        <dbReference type="Proteomes" id="UP000663836"/>
    </source>
</evidence>
<proteinExistence type="predicted"/>
<evidence type="ECO:0000313" key="1">
    <source>
        <dbReference type="EMBL" id="CAF3882662.1"/>
    </source>
</evidence>
<dbReference type="Proteomes" id="UP000663836">
    <property type="component" value="Unassembled WGS sequence"/>
</dbReference>
<dbReference type="EMBL" id="CAJOBD010002448">
    <property type="protein sequence ID" value="CAF3882662.1"/>
    <property type="molecule type" value="Genomic_DNA"/>
</dbReference>
<comment type="caution">
    <text evidence="1">The sequence shown here is derived from an EMBL/GenBank/DDBJ whole genome shotgun (WGS) entry which is preliminary data.</text>
</comment>
<organism evidence="1 2">
    <name type="scientific">Rotaria sordida</name>
    <dbReference type="NCBI Taxonomy" id="392033"/>
    <lineage>
        <taxon>Eukaryota</taxon>
        <taxon>Metazoa</taxon>
        <taxon>Spiralia</taxon>
        <taxon>Gnathifera</taxon>
        <taxon>Rotifera</taxon>
        <taxon>Eurotatoria</taxon>
        <taxon>Bdelloidea</taxon>
        <taxon>Philodinida</taxon>
        <taxon>Philodinidae</taxon>
        <taxon>Rotaria</taxon>
    </lineage>
</organism>
<feature type="non-terminal residue" evidence="1">
    <location>
        <position position="1"/>
    </location>
</feature>
<reference evidence="1" key="1">
    <citation type="submission" date="2021-02" db="EMBL/GenBank/DDBJ databases">
        <authorList>
            <person name="Nowell W R."/>
        </authorList>
    </citation>
    <scope>NUCLEOTIDE SEQUENCE</scope>
</reference>
<accession>A0A819GB60</accession>